<dbReference type="PROSITE" id="PS51214">
    <property type="entry name" value="IBB"/>
    <property type="match status" value="1"/>
</dbReference>
<evidence type="ECO:0000256" key="1">
    <source>
        <dbReference type="ARBA" id="ARBA00022448"/>
    </source>
</evidence>
<dbReference type="SUPFAM" id="SSF48371">
    <property type="entry name" value="ARM repeat"/>
    <property type="match status" value="1"/>
</dbReference>
<keyword evidence="7" id="KW-1185">Reference proteome</keyword>
<dbReference type="GO" id="GO:0006606">
    <property type="term" value="P:protein import into nucleus"/>
    <property type="evidence" value="ECO:0007669"/>
    <property type="project" value="InterPro"/>
</dbReference>
<keyword evidence="2" id="KW-0653">Protein transport</keyword>
<proteinExistence type="predicted"/>
<dbReference type="AlphaFoldDB" id="A0A8D0HKC4"/>
<gene>
    <name evidence="6" type="primary">KPNA5</name>
</gene>
<dbReference type="FunFam" id="1.20.5.690:FF:000001">
    <property type="entry name" value="Importin subunit alpha"/>
    <property type="match status" value="1"/>
</dbReference>
<dbReference type="Pfam" id="PF01749">
    <property type="entry name" value="IBB"/>
    <property type="match status" value="1"/>
</dbReference>
<feature type="region of interest" description="Disordered" evidence="4">
    <location>
        <begin position="1"/>
        <end position="75"/>
    </location>
</feature>
<protein>
    <submittedName>
        <fullName evidence="6">Karyopherin subunit alpha 5</fullName>
    </submittedName>
</protein>
<evidence type="ECO:0000256" key="2">
    <source>
        <dbReference type="ARBA" id="ARBA00022927"/>
    </source>
</evidence>
<evidence type="ECO:0000256" key="3">
    <source>
        <dbReference type="PROSITE-ProRule" id="PRU00561"/>
    </source>
</evidence>
<evidence type="ECO:0000313" key="6">
    <source>
        <dbReference type="Ensembl" id="ENSSPUP00000021224.1"/>
    </source>
</evidence>
<evidence type="ECO:0000313" key="7">
    <source>
        <dbReference type="Proteomes" id="UP000694392"/>
    </source>
</evidence>
<dbReference type="InterPro" id="IPR036975">
    <property type="entry name" value="Importin-a_IBB_sf"/>
</dbReference>
<keyword evidence="1 3" id="KW-0813">Transport</keyword>
<feature type="compositionally biased region" description="Basic and acidic residues" evidence="4">
    <location>
        <begin position="26"/>
        <end position="48"/>
    </location>
</feature>
<reference evidence="6" key="2">
    <citation type="submission" date="2025-09" db="UniProtKB">
        <authorList>
            <consortium name="Ensembl"/>
        </authorList>
    </citation>
    <scope>IDENTIFICATION</scope>
</reference>
<dbReference type="Gene3D" id="1.20.5.690">
    <property type="entry name" value="Importin-alpha, importin-beta-binding domain"/>
    <property type="match status" value="1"/>
</dbReference>
<name>A0A8D0HKC4_SPHPU</name>
<dbReference type="GO" id="GO:0061608">
    <property type="term" value="F:nuclear import signal receptor activity"/>
    <property type="evidence" value="ECO:0007669"/>
    <property type="project" value="InterPro"/>
</dbReference>
<reference evidence="6" key="1">
    <citation type="submission" date="2025-08" db="UniProtKB">
        <authorList>
            <consortium name="Ensembl"/>
        </authorList>
    </citation>
    <scope>IDENTIFICATION</scope>
</reference>
<feature type="domain" description="IBB" evidence="5">
    <location>
        <begin position="1"/>
        <end position="60"/>
    </location>
</feature>
<evidence type="ECO:0000256" key="4">
    <source>
        <dbReference type="SAM" id="MobiDB-lite"/>
    </source>
</evidence>
<sequence>MDTMASPGNDNYRMKSYKNNALNPQEMRRRREEEGIQLRKQKREEQLFKRRNVSLPGNEESMLESPIQDPDVSSTVPMPEEEVITSDIVQMIFSDDPDQQLAATQKFRKLLSKGKVNLYFLL</sequence>
<dbReference type="InterPro" id="IPR016024">
    <property type="entry name" value="ARM-type_fold"/>
</dbReference>
<dbReference type="InterPro" id="IPR002652">
    <property type="entry name" value="Importin-a_IBB"/>
</dbReference>
<dbReference type="GeneTree" id="ENSGT01050000244950"/>
<accession>A0A8D0HKC4</accession>
<evidence type="ECO:0000259" key="5">
    <source>
        <dbReference type="PROSITE" id="PS51214"/>
    </source>
</evidence>
<dbReference type="Proteomes" id="UP000694392">
    <property type="component" value="Unplaced"/>
</dbReference>
<dbReference type="PANTHER" id="PTHR23316">
    <property type="entry name" value="IMPORTIN ALPHA"/>
    <property type="match status" value="1"/>
</dbReference>
<dbReference type="Ensembl" id="ENSSPUT00000022632.1">
    <property type="protein sequence ID" value="ENSSPUP00000021224.1"/>
    <property type="gene ID" value="ENSSPUG00000016314.1"/>
</dbReference>
<organism evidence="6 7">
    <name type="scientific">Sphenodon punctatus</name>
    <name type="common">Tuatara</name>
    <name type="synonym">Hatteria punctata</name>
    <dbReference type="NCBI Taxonomy" id="8508"/>
    <lineage>
        <taxon>Eukaryota</taxon>
        <taxon>Metazoa</taxon>
        <taxon>Chordata</taxon>
        <taxon>Craniata</taxon>
        <taxon>Vertebrata</taxon>
        <taxon>Euteleostomi</taxon>
        <taxon>Lepidosauria</taxon>
        <taxon>Sphenodontia</taxon>
        <taxon>Sphenodontidae</taxon>
        <taxon>Sphenodon</taxon>
    </lineage>
</organism>